<comment type="caution">
    <text evidence="8">The sequence shown here is derived from an EMBL/GenBank/DDBJ whole genome shotgun (WGS) entry which is preliminary data.</text>
</comment>
<dbReference type="InterPro" id="IPR003439">
    <property type="entry name" value="ABC_transporter-like_ATP-bd"/>
</dbReference>
<evidence type="ECO:0000259" key="7">
    <source>
        <dbReference type="Pfam" id="PF00005"/>
    </source>
</evidence>
<dbReference type="PANTHER" id="PTHR48041">
    <property type="entry name" value="ABC TRANSPORTER G FAMILY MEMBER 28"/>
    <property type="match status" value="1"/>
</dbReference>
<evidence type="ECO:0000256" key="6">
    <source>
        <dbReference type="SAM" id="MobiDB-lite"/>
    </source>
</evidence>
<protein>
    <recommendedName>
        <fullName evidence="7">ABC transporter domain-containing protein</fullName>
    </recommendedName>
</protein>
<keyword evidence="5" id="KW-0472">Membrane</keyword>
<feature type="compositionally biased region" description="Low complexity" evidence="6">
    <location>
        <begin position="30"/>
        <end position="46"/>
    </location>
</feature>
<keyword evidence="3" id="KW-0812">Transmembrane</keyword>
<evidence type="ECO:0000256" key="1">
    <source>
        <dbReference type="ARBA" id="ARBA00004141"/>
    </source>
</evidence>
<name>A0ABR2ELQ8_9ROSI</name>
<dbReference type="PANTHER" id="PTHR48041:SF51">
    <property type="entry name" value="ABC TRANSPORTER G FAMILY MEMBER 23"/>
    <property type="match status" value="1"/>
</dbReference>
<dbReference type="Gene3D" id="3.40.50.300">
    <property type="entry name" value="P-loop containing nucleotide triphosphate hydrolases"/>
    <property type="match status" value="1"/>
</dbReference>
<evidence type="ECO:0000256" key="3">
    <source>
        <dbReference type="ARBA" id="ARBA00022692"/>
    </source>
</evidence>
<comment type="subcellular location">
    <subcellularLocation>
        <location evidence="1">Membrane</location>
        <topology evidence="1">Multi-pass membrane protein</topology>
    </subcellularLocation>
</comment>
<proteinExistence type="predicted"/>
<dbReference type="EMBL" id="JBBPBM010000013">
    <property type="protein sequence ID" value="KAK8562112.1"/>
    <property type="molecule type" value="Genomic_DNA"/>
</dbReference>
<evidence type="ECO:0000313" key="8">
    <source>
        <dbReference type="EMBL" id="KAK8562112.1"/>
    </source>
</evidence>
<reference evidence="8 9" key="1">
    <citation type="journal article" date="2024" name="G3 (Bethesda)">
        <title>Genome assembly of Hibiscus sabdariffa L. provides insights into metabolisms of medicinal natural products.</title>
        <authorList>
            <person name="Kim T."/>
        </authorList>
    </citation>
    <scope>NUCLEOTIDE SEQUENCE [LARGE SCALE GENOMIC DNA]</scope>
    <source>
        <strain evidence="8">TK-2024</strain>
        <tissue evidence="8">Old leaves</tissue>
    </source>
</reference>
<dbReference type="InterPro" id="IPR027417">
    <property type="entry name" value="P-loop_NTPase"/>
</dbReference>
<keyword evidence="9" id="KW-1185">Reference proteome</keyword>
<accession>A0ABR2ELQ8</accession>
<evidence type="ECO:0000313" key="9">
    <source>
        <dbReference type="Proteomes" id="UP001472677"/>
    </source>
</evidence>
<keyword evidence="2" id="KW-0813">Transport</keyword>
<evidence type="ECO:0000256" key="5">
    <source>
        <dbReference type="ARBA" id="ARBA00023136"/>
    </source>
</evidence>
<feature type="region of interest" description="Disordered" evidence="6">
    <location>
        <begin position="29"/>
        <end position="50"/>
    </location>
</feature>
<dbReference type="SUPFAM" id="SSF52540">
    <property type="entry name" value="P-loop containing nucleoside triphosphate hydrolases"/>
    <property type="match status" value="1"/>
</dbReference>
<dbReference type="Pfam" id="PF00005">
    <property type="entry name" value="ABC_tran"/>
    <property type="match status" value="1"/>
</dbReference>
<feature type="domain" description="ABC transporter" evidence="7">
    <location>
        <begin position="72"/>
        <end position="180"/>
    </location>
</feature>
<dbReference type="InterPro" id="IPR050352">
    <property type="entry name" value="ABCG_transporters"/>
</dbReference>
<keyword evidence="4" id="KW-1133">Transmembrane helix</keyword>
<dbReference type="Proteomes" id="UP001472677">
    <property type="component" value="Unassembled WGS sequence"/>
</dbReference>
<evidence type="ECO:0000256" key="4">
    <source>
        <dbReference type="ARBA" id="ARBA00022989"/>
    </source>
</evidence>
<evidence type="ECO:0000256" key="2">
    <source>
        <dbReference type="ARBA" id="ARBA00022448"/>
    </source>
</evidence>
<sequence>MATCFPKKRNINGEDEFVNLFLTFNSPEGSTSQSSSSHHSPPLSLSTRHHSRPHKLIPVEVLKSVGFVAIGSEIVGIVGPSGTGKSSLLRIISGRVHDKDFDPCSISIDDRLMTSSAQLRKICGFLAQEDDLLPLLTIRETLNFSAKFKLKDMSSKEKEERVESLMQELGLFHVADSFVGDQ</sequence>
<organism evidence="8 9">
    <name type="scientific">Hibiscus sabdariffa</name>
    <name type="common">roselle</name>
    <dbReference type="NCBI Taxonomy" id="183260"/>
    <lineage>
        <taxon>Eukaryota</taxon>
        <taxon>Viridiplantae</taxon>
        <taxon>Streptophyta</taxon>
        <taxon>Embryophyta</taxon>
        <taxon>Tracheophyta</taxon>
        <taxon>Spermatophyta</taxon>
        <taxon>Magnoliopsida</taxon>
        <taxon>eudicotyledons</taxon>
        <taxon>Gunneridae</taxon>
        <taxon>Pentapetalae</taxon>
        <taxon>rosids</taxon>
        <taxon>malvids</taxon>
        <taxon>Malvales</taxon>
        <taxon>Malvaceae</taxon>
        <taxon>Malvoideae</taxon>
        <taxon>Hibiscus</taxon>
    </lineage>
</organism>
<gene>
    <name evidence="8" type="ORF">V6N12_049163</name>
</gene>